<gene>
    <name evidence="1" type="ORF">HLQ16_12860</name>
</gene>
<proteinExistence type="predicted"/>
<protein>
    <submittedName>
        <fullName evidence="1">Uncharacterized protein</fullName>
    </submittedName>
</protein>
<dbReference type="RefSeq" id="WP_153882444.1">
    <property type="nucleotide sequence ID" value="NZ_CP077615.1"/>
</dbReference>
<name>A0A7Y3WSA0_9CLOT</name>
<dbReference type="EMBL" id="JABEYB010000009">
    <property type="protein sequence ID" value="NNU76827.1"/>
    <property type="molecule type" value="Genomic_DNA"/>
</dbReference>
<sequence>MKKTKLPKGQHEEQVELVKNMLESGSGIIEVMTSTSLNEEEVLKINNDLRGEK</sequence>
<dbReference type="AlphaFoldDB" id="A0A7Y3WSA0"/>
<dbReference type="Proteomes" id="UP000531659">
    <property type="component" value="Unassembled WGS sequence"/>
</dbReference>
<accession>A0A7Y3WSA0</accession>
<dbReference type="GeneID" id="83591834"/>
<evidence type="ECO:0000313" key="2">
    <source>
        <dbReference type="Proteomes" id="UP000531659"/>
    </source>
</evidence>
<comment type="caution">
    <text evidence="1">The sequence shown here is derived from an EMBL/GenBank/DDBJ whole genome shotgun (WGS) entry which is preliminary data.</text>
</comment>
<evidence type="ECO:0000313" key="1">
    <source>
        <dbReference type="EMBL" id="NNU76827.1"/>
    </source>
</evidence>
<reference evidence="1 2" key="1">
    <citation type="submission" date="2020-05" db="EMBL/GenBank/DDBJ databases">
        <title>Complete genome of Clostridium estertheticum subspecies estertheticum, isolated from Vacuum packed lamb meat from New Zealand imported to Switzerland.</title>
        <authorList>
            <person name="Wambui J."/>
            <person name="Stevens M.J.A."/>
            <person name="Stephan R."/>
        </authorList>
    </citation>
    <scope>NUCLEOTIDE SEQUENCE [LARGE SCALE GENOMIC DNA]</scope>
    <source>
        <strain evidence="1 2">CEST001</strain>
    </source>
</reference>
<organism evidence="1 2">
    <name type="scientific">Clostridium estertheticum</name>
    <dbReference type="NCBI Taxonomy" id="238834"/>
    <lineage>
        <taxon>Bacteria</taxon>
        <taxon>Bacillati</taxon>
        <taxon>Bacillota</taxon>
        <taxon>Clostridia</taxon>
        <taxon>Eubacteriales</taxon>
        <taxon>Clostridiaceae</taxon>
        <taxon>Clostridium</taxon>
    </lineage>
</organism>